<keyword evidence="1" id="KW-0812">Transmembrane</keyword>
<organism evidence="2">
    <name type="scientific">Curculionoidea sp. 15 KM-2017</name>
    <dbReference type="NCBI Taxonomy" id="2219398"/>
    <lineage>
        <taxon>Eukaryota</taxon>
        <taxon>Metazoa</taxon>
        <taxon>Ecdysozoa</taxon>
        <taxon>Arthropoda</taxon>
        <taxon>Hexapoda</taxon>
        <taxon>Insecta</taxon>
        <taxon>Pterygota</taxon>
        <taxon>Neoptera</taxon>
        <taxon>Endopterygota</taxon>
        <taxon>Coleoptera</taxon>
        <taxon>Polyphaga</taxon>
        <taxon>Cucujiformia</taxon>
    </lineage>
</organism>
<geneLocation type="mitochondrion" evidence="2"/>
<protein>
    <submittedName>
        <fullName evidence="2">ATP synthase F0 subunit 8</fullName>
    </submittedName>
</protein>
<evidence type="ECO:0000313" key="2">
    <source>
        <dbReference type="EMBL" id="AXS65041.1"/>
    </source>
</evidence>
<keyword evidence="1" id="KW-1133">Transmembrane helix</keyword>
<keyword evidence="1" id="KW-0472">Membrane</keyword>
<proteinExistence type="predicted"/>
<reference evidence="2" key="1">
    <citation type="journal article" date="2018" name="J. ISSAAS">
        <title>The contribution of mitochondrial metagenomics to large-scale data mining and phylogenetic analysis of Coleoptera.</title>
        <authorList>
            <person name="Miller K."/>
            <person name="Linard B."/>
            <person name="Motyka M."/>
            <person name="Bocek M."/>
            <person name="Vogler A.P."/>
        </authorList>
    </citation>
    <scope>NUCLEOTIDE SEQUENCE</scope>
</reference>
<feature type="transmembrane region" description="Helical" evidence="1">
    <location>
        <begin position="12"/>
        <end position="33"/>
    </location>
</feature>
<dbReference type="AlphaFoldDB" id="A0A346RG44"/>
<dbReference type="EMBL" id="MG193352">
    <property type="protein sequence ID" value="AXS65041.1"/>
    <property type="molecule type" value="Genomic_DNA"/>
</dbReference>
<accession>A0A346RG44</accession>
<keyword evidence="2" id="KW-0496">Mitochondrion</keyword>
<gene>
    <name evidence="2" type="primary">atp8</name>
</gene>
<name>A0A346RG44_9CUCU</name>
<evidence type="ECO:0000256" key="1">
    <source>
        <dbReference type="SAM" id="Phobius"/>
    </source>
</evidence>
<sequence>MPQMAPMSWTMIYSYFFILFIMILILNYFILIFNPQSKSLNKKKLLIHWK</sequence>